<dbReference type="PROSITE" id="PS00070">
    <property type="entry name" value="ALDEHYDE_DEHYDR_CYS"/>
    <property type="match status" value="1"/>
</dbReference>
<evidence type="ECO:0000256" key="3">
    <source>
        <dbReference type="RuleBase" id="RU003345"/>
    </source>
</evidence>
<keyword evidence="1 3" id="KW-0560">Oxidoreductase</keyword>
<feature type="domain" description="Aldehyde dehydrogenase" evidence="4">
    <location>
        <begin position="28"/>
        <end position="494"/>
    </location>
</feature>
<evidence type="ECO:0000259" key="4">
    <source>
        <dbReference type="Pfam" id="PF00171"/>
    </source>
</evidence>
<dbReference type="EMBL" id="JBHUKS010000026">
    <property type="protein sequence ID" value="MFD2472038.1"/>
    <property type="molecule type" value="Genomic_DNA"/>
</dbReference>
<dbReference type="InterPro" id="IPR016160">
    <property type="entry name" value="Ald_DH_CS_CYS"/>
</dbReference>
<dbReference type="InterPro" id="IPR016162">
    <property type="entry name" value="Ald_DH_N"/>
</dbReference>
<dbReference type="InterPro" id="IPR015590">
    <property type="entry name" value="Aldehyde_DH_dom"/>
</dbReference>
<comment type="caution">
    <text evidence="5">The sequence shown here is derived from an EMBL/GenBank/DDBJ whole genome shotgun (WGS) entry which is preliminary data.</text>
</comment>
<dbReference type="InterPro" id="IPR029510">
    <property type="entry name" value="Ald_DH_CS_GLU"/>
</dbReference>
<evidence type="ECO:0000313" key="6">
    <source>
        <dbReference type="Proteomes" id="UP001597483"/>
    </source>
</evidence>
<evidence type="ECO:0000256" key="2">
    <source>
        <dbReference type="PROSITE-ProRule" id="PRU10007"/>
    </source>
</evidence>
<dbReference type="PROSITE" id="PS00687">
    <property type="entry name" value="ALDEHYDE_DEHYDR_GLU"/>
    <property type="match status" value="1"/>
</dbReference>
<dbReference type="PANTHER" id="PTHR11699">
    <property type="entry name" value="ALDEHYDE DEHYDROGENASE-RELATED"/>
    <property type="match status" value="1"/>
</dbReference>
<dbReference type="Pfam" id="PF00171">
    <property type="entry name" value="Aldedh"/>
    <property type="match status" value="1"/>
</dbReference>
<comment type="similarity">
    <text evidence="3">Belongs to the aldehyde dehydrogenase family.</text>
</comment>
<accession>A0ABW5HFE8</accession>
<dbReference type="RefSeq" id="WP_378309380.1">
    <property type="nucleotide sequence ID" value="NZ_JBHUKS010000026.1"/>
</dbReference>
<reference evidence="6" key="1">
    <citation type="journal article" date="2019" name="Int. J. Syst. Evol. Microbiol.">
        <title>The Global Catalogue of Microorganisms (GCM) 10K type strain sequencing project: providing services to taxonomists for standard genome sequencing and annotation.</title>
        <authorList>
            <consortium name="The Broad Institute Genomics Platform"/>
            <consortium name="The Broad Institute Genome Sequencing Center for Infectious Disease"/>
            <person name="Wu L."/>
            <person name="Ma J."/>
        </authorList>
    </citation>
    <scope>NUCLEOTIDE SEQUENCE [LARGE SCALE GENOMIC DNA]</scope>
    <source>
        <strain evidence="6">CGMCC 4.7641</strain>
    </source>
</reference>
<keyword evidence="6" id="KW-1185">Reference proteome</keyword>
<dbReference type="InterPro" id="IPR016161">
    <property type="entry name" value="Ald_DH/histidinol_DH"/>
</dbReference>
<evidence type="ECO:0000313" key="5">
    <source>
        <dbReference type="EMBL" id="MFD2472038.1"/>
    </source>
</evidence>
<name>A0ABW5HFE8_9PSEU</name>
<dbReference type="InterPro" id="IPR016163">
    <property type="entry name" value="Ald_DH_C"/>
</dbReference>
<evidence type="ECO:0000256" key="1">
    <source>
        <dbReference type="ARBA" id="ARBA00023002"/>
    </source>
</evidence>
<gene>
    <name evidence="5" type="ORF">ACFSVL_31900</name>
</gene>
<dbReference type="Gene3D" id="3.40.309.10">
    <property type="entry name" value="Aldehyde Dehydrogenase, Chain A, domain 2"/>
    <property type="match status" value="1"/>
</dbReference>
<feature type="active site" evidence="2">
    <location>
        <position position="271"/>
    </location>
</feature>
<sequence>MATTTETLPASLRTNVEKARRMLIGGDWAEASSGQSLAVRDPSTGQALVDAPAADASDVDRAVSAARAALTGPWRLMTPQERGKLLWRLADLVEARADELAALEALDVGMPITEARFVDVPFSVEILRYYAGWPTKITGDTIPVSFPTNFGGPYHAYTRREPVGVVGAIVPWNLPLMMAVKKLAPALATGNTIVVKPAEQTPLSIALLAELVLEAGIPEGVFNYVSGYGETAGAALVEHRGVDKITFTGSVATGKAIARAATDTLKRVSLELGGKSPNIIFGDADLPAAIATAGLAIFSCQGESCIAGSRLYAHRSVYDDVVAGLADRARSIKLGPGLDPATEMGPMISPEHREKVLGYLGIGRSEGVEVAAGGEAWGDQGWFVRPTVLTNVARDSRIAREEIFGPVLTVVPFDTDEEVLDLANDTDFGLGAGVWTKDVGRAHQVAAALESGQVWVNCYQAVDAALPFGGYKQSGWGRETCKENLDEYLELKTVVVGL</sequence>
<dbReference type="SUPFAM" id="SSF53720">
    <property type="entry name" value="ALDH-like"/>
    <property type="match status" value="1"/>
</dbReference>
<dbReference type="Proteomes" id="UP001597483">
    <property type="component" value="Unassembled WGS sequence"/>
</dbReference>
<proteinExistence type="inferred from homology"/>
<protein>
    <submittedName>
        <fullName evidence="5">Aldehyde dehydrogenase family protein</fullName>
    </submittedName>
</protein>
<organism evidence="5 6">
    <name type="scientific">Amycolatopsis silviterrae</name>
    <dbReference type="NCBI Taxonomy" id="1656914"/>
    <lineage>
        <taxon>Bacteria</taxon>
        <taxon>Bacillati</taxon>
        <taxon>Actinomycetota</taxon>
        <taxon>Actinomycetes</taxon>
        <taxon>Pseudonocardiales</taxon>
        <taxon>Pseudonocardiaceae</taxon>
        <taxon>Amycolatopsis</taxon>
    </lineage>
</organism>
<dbReference type="Gene3D" id="3.40.605.10">
    <property type="entry name" value="Aldehyde Dehydrogenase, Chain A, domain 1"/>
    <property type="match status" value="1"/>
</dbReference>